<proteinExistence type="inferred from homology"/>
<dbReference type="GO" id="GO:0005506">
    <property type="term" value="F:iron ion binding"/>
    <property type="evidence" value="ECO:0007669"/>
    <property type="project" value="InterPro"/>
</dbReference>
<dbReference type="PANTHER" id="PTHR24305:SF210">
    <property type="entry name" value="CYTOCHROME P450 MONOOXYGENASE ASQL-RELATED"/>
    <property type="match status" value="1"/>
</dbReference>
<dbReference type="InterPro" id="IPR002401">
    <property type="entry name" value="Cyt_P450_E_grp-I"/>
</dbReference>
<dbReference type="PRINTS" id="PR00463">
    <property type="entry name" value="EP450I"/>
</dbReference>
<dbReference type="SUPFAM" id="SSF48264">
    <property type="entry name" value="Cytochrome P450"/>
    <property type="match status" value="1"/>
</dbReference>
<keyword evidence="8" id="KW-0812">Transmembrane</keyword>
<feature type="binding site" description="axial binding residue" evidence="6">
    <location>
        <position position="445"/>
    </location>
    <ligand>
        <name>heme</name>
        <dbReference type="ChEBI" id="CHEBI:30413"/>
    </ligand>
    <ligandPart>
        <name>Fe</name>
        <dbReference type="ChEBI" id="CHEBI:18248"/>
    </ligandPart>
</feature>
<dbReference type="InterPro" id="IPR017972">
    <property type="entry name" value="Cyt_P450_CS"/>
</dbReference>
<evidence type="ECO:0000256" key="8">
    <source>
        <dbReference type="SAM" id="Phobius"/>
    </source>
</evidence>
<comment type="cofactor">
    <cofactor evidence="1 6">
        <name>heme</name>
        <dbReference type="ChEBI" id="CHEBI:30413"/>
    </cofactor>
</comment>
<evidence type="ECO:0000256" key="2">
    <source>
        <dbReference type="ARBA" id="ARBA00010617"/>
    </source>
</evidence>
<dbReference type="EMBL" id="KE747827">
    <property type="protein sequence ID" value="RMZ71780.1"/>
    <property type="molecule type" value="Genomic_DNA"/>
</dbReference>
<keyword evidence="10" id="KW-1185">Reference proteome</keyword>
<evidence type="ECO:0000313" key="10">
    <source>
        <dbReference type="Proteomes" id="UP000265663"/>
    </source>
</evidence>
<dbReference type="GO" id="GO:0004497">
    <property type="term" value="F:monooxygenase activity"/>
    <property type="evidence" value="ECO:0007669"/>
    <property type="project" value="UniProtKB-KW"/>
</dbReference>
<evidence type="ECO:0000256" key="6">
    <source>
        <dbReference type="PIRSR" id="PIRSR602401-1"/>
    </source>
</evidence>
<keyword evidence="8" id="KW-1133">Transmembrane helix</keyword>
<organism evidence="9 10">
    <name type="scientific">Pyrenophora seminiperda CCB06</name>
    <dbReference type="NCBI Taxonomy" id="1302712"/>
    <lineage>
        <taxon>Eukaryota</taxon>
        <taxon>Fungi</taxon>
        <taxon>Dikarya</taxon>
        <taxon>Ascomycota</taxon>
        <taxon>Pezizomycotina</taxon>
        <taxon>Dothideomycetes</taxon>
        <taxon>Pleosporomycetidae</taxon>
        <taxon>Pleosporales</taxon>
        <taxon>Pleosporineae</taxon>
        <taxon>Pleosporaceae</taxon>
        <taxon>Pyrenophora</taxon>
    </lineage>
</organism>
<evidence type="ECO:0000256" key="4">
    <source>
        <dbReference type="ARBA" id="ARBA00022723"/>
    </source>
</evidence>
<dbReference type="InterPro" id="IPR050121">
    <property type="entry name" value="Cytochrome_P450_monoxygenase"/>
</dbReference>
<dbReference type="PROSITE" id="PS00086">
    <property type="entry name" value="CYTOCHROME_P450"/>
    <property type="match status" value="1"/>
</dbReference>
<name>A0A3M7MBL2_9PLEO</name>
<evidence type="ECO:0000256" key="1">
    <source>
        <dbReference type="ARBA" id="ARBA00001971"/>
    </source>
</evidence>
<dbReference type="PANTHER" id="PTHR24305">
    <property type="entry name" value="CYTOCHROME P450"/>
    <property type="match status" value="1"/>
</dbReference>
<keyword evidence="5 6" id="KW-0408">Iron</keyword>
<dbReference type="InterPro" id="IPR036396">
    <property type="entry name" value="Cyt_P450_sf"/>
</dbReference>
<comment type="similarity">
    <text evidence="2 7">Belongs to the cytochrome P450 family.</text>
</comment>
<protein>
    <submittedName>
        <fullName evidence="9">Cytochrome p450</fullName>
    </submittedName>
</protein>
<dbReference type="Pfam" id="PF00067">
    <property type="entry name" value="p450"/>
    <property type="match status" value="1"/>
</dbReference>
<keyword evidence="3 6" id="KW-0349">Heme</keyword>
<dbReference type="Gene3D" id="1.10.630.10">
    <property type="entry name" value="Cytochrome P450"/>
    <property type="match status" value="1"/>
</dbReference>
<dbReference type="GO" id="GO:0020037">
    <property type="term" value="F:heme binding"/>
    <property type="evidence" value="ECO:0007669"/>
    <property type="project" value="InterPro"/>
</dbReference>
<reference evidence="9 10" key="1">
    <citation type="journal article" date="2014" name="PLoS ONE">
        <title>De novo Genome Assembly of the Fungal Plant Pathogen Pyrenophora semeniperda.</title>
        <authorList>
            <person name="Soliai M.M."/>
            <person name="Meyer S.E."/>
            <person name="Udall J.A."/>
            <person name="Elzinga D.E."/>
            <person name="Hermansen R.A."/>
            <person name="Bodily P.M."/>
            <person name="Hart A.A."/>
            <person name="Coleman C.E."/>
        </authorList>
    </citation>
    <scope>NUCLEOTIDE SEQUENCE [LARGE SCALE GENOMIC DNA]</scope>
    <source>
        <strain evidence="9 10">CCB06</strain>
        <tissue evidence="9">Mycelium</tissue>
    </source>
</reference>
<accession>A0A3M7MBL2</accession>
<evidence type="ECO:0000256" key="5">
    <source>
        <dbReference type="ARBA" id="ARBA00023004"/>
    </source>
</evidence>
<keyword evidence="8" id="KW-0472">Membrane</keyword>
<keyword evidence="7" id="KW-0560">Oxidoreductase</keyword>
<dbReference type="AlphaFoldDB" id="A0A3M7MBL2"/>
<feature type="transmembrane region" description="Helical" evidence="8">
    <location>
        <begin position="12"/>
        <end position="36"/>
    </location>
</feature>
<dbReference type="Proteomes" id="UP000265663">
    <property type="component" value="Unassembled WGS sequence"/>
</dbReference>
<sequence>MTMRFLRLEYIPLFLGGVVGLVIVNFIVTSVYNVFFHPLSKYPGPRLASATGLVFYYYLITGSEVEWNRQCHERYGEVVRLGPDRLSYITAQAWKDINGFRAGGRLENPKDPSSTLIEGPNAARSLINILDHQHHGRVRKVFTNAFSDRALKLQEPLISLHINKLIQALQRMIKENPESPVNMVRMFNCTTFDIMGDLSFGEPLGMLDTGEYTPWVQSVFKGIKFGTYIRVAREYPWIQTLISMVESQALRDAHALHYNHSAERVNKRIERGDDPNKPDIWKLVLEKGGDMLSLKEMHSNSSLFMLAGTETTATLLSGATYYLLKNPAKMQKLVGEVRALSAEQLTLEELARLPYMAACLEEALRLYPPVPTPIYRQIAPGGNAVLGDWLPEGTRIAVAHHSAYRSPTNFKNPDAFEPERWLPNTGYDDDQKDVMQPFSVGPRNCLGKNLAYHEMRAILATLLWHFDLELCPESNDWLKQKVYGIFDKGELLVKLNPIRS</sequence>
<dbReference type="PRINTS" id="PR00385">
    <property type="entry name" value="P450"/>
</dbReference>
<evidence type="ECO:0000256" key="7">
    <source>
        <dbReference type="RuleBase" id="RU000461"/>
    </source>
</evidence>
<evidence type="ECO:0000256" key="3">
    <source>
        <dbReference type="ARBA" id="ARBA00022617"/>
    </source>
</evidence>
<gene>
    <name evidence="9" type="ORF">GMOD_00006928</name>
</gene>
<dbReference type="OrthoDB" id="1470350at2759"/>
<dbReference type="GO" id="GO:0016705">
    <property type="term" value="F:oxidoreductase activity, acting on paired donors, with incorporation or reduction of molecular oxygen"/>
    <property type="evidence" value="ECO:0007669"/>
    <property type="project" value="InterPro"/>
</dbReference>
<keyword evidence="7" id="KW-0503">Monooxygenase</keyword>
<evidence type="ECO:0000313" key="9">
    <source>
        <dbReference type="EMBL" id="RMZ71780.1"/>
    </source>
</evidence>
<dbReference type="CDD" id="cd11058">
    <property type="entry name" value="CYP60B-like"/>
    <property type="match status" value="1"/>
</dbReference>
<keyword evidence="4 6" id="KW-0479">Metal-binding</keyword>
<dbReference type="InterPro" id="IPR001128">
    <property type="entry name" value="Cyt_P450"/>
</dbReference>